<name>A0A1H0G994_9PSEU</name>
<keyword evidence="3" id="KW-1185">Reference proteome</keyword>
<dbReference type="Proteomes" id="UP000199691">
    <property type="component" value="Unassembled WGS sequence"/>
</dbReference>
<dbReference type="STRING" id="641025.SAMN05421507_1011119"/>
<dbReference type="AlphaFoldDB" id="A0A1H0G994"/>
<reference evidence="3" key="1">
    <citation type="submission" date="2016-10" db="EMBL/GenBank/DDBJ databases">
        <authorList>
            <person name="Varghese N."/>
            <person name="Submissions S."/>
        </authorList>
    </citation>
    <scope>NUCLEOTIDE SEQUENCE [LARGE SCALE GENOMIC DNA]</scope>
    <source>
        <strain evidence="3">CGMCC 4.6609</strain>
    </source>
</reference>
<dbReference type="InterPro" id="IPR056303">
    <property type="entry name" value="AMIN-like"/>
</dbReference>
<organism evidence="2 3">
    <name type="scientific">Lentzea jiangxiensis</name>
    <dbReference type="NCBI Taxonomy" id="641025"/>
    <lineage>
        <taxon>Bacteria</taxon>
        <taxon>Bacillati</taxon>
        <taxon>Actinomycetota</taxon>
        <taxon>Actinomycetes</taxon>
        <taxon>Pseudonocardiales</taxon>
        <taxon>Pseudonocardiaceae</taxon>
        <taxon>Lentzea</taxon>
    </lineage>
</organism>
<feature type="domain" description="AMIN-like" evidence="1">
    <location>
        <begin position="47"/>
        <end position="172"/>
    </location>
</feature>
<protein>
    <recommendedName>
        <fullName evidence="1">AMIN-like domain-containing protein</fullName>
    </recommendedName>
</protein>
<evidence type="ECO:0000313" key="3">
    <source>
        <dbReference type="Proteomes" id="UP000199691"/>
    </source>
</evidence>
<proteinExistence type="predicted"/>
<sequence length="174" mass="18707">MVEVKRFTTTLTFAGGDKVQKRLIAVLLAVLAVFTFVPAASASGHAELTDIRTGKHDGFERIVLDFTGLPGNYLSRETTEVSNCASGNPVPVQGAKILDTVLYGAATYDENFDPTYTGPRNFVPQGLTNVKGVAITCDFEGTLGIAVGYANPHSYHKVFTLTGPDRLVIDVYSF</sequence>
<evidence type="ECO:0000259" key="1">
    <source>
        <dbReference type="Pfam" id="PF24837"/>
    </source>
</evidence>
<dbReference type="EMBL" id="FNIX01000001">
    <property type="protein sequence ID" value="SDO03436.1"/>
    <property type="molecule type" value="Genomic_DNA"/>
</dbReference>
<dbReference type="Pfam" id="PF24837">
    <property type="entry name" value="AMIN-like"/>
    <property type="match status" value="1"/>
</dbReference>
<evidence type="ECO:0000313" key="2">
    <source>
        <dbReference type="EMBL" id="SDO03436.1"/>
    </source>
</evidence>
<accession>A0A1H0G994</accession>
<gene>
    <name evidence="2" type="ORF">SAMN05421507_1011119</name>
</gene>